<organism evidence="2 3">
    <name type="scientific">Catellatospora bangladeshensis</name>
    <dbReference type="NCBI Taxonomy" id="310355"/>
    <lineage>
        <taxon>Bacteria</taxon>
        <taxon>Bacillati</taxon>
        <taxon>Actinomycetota</taxon>
        <taxon>Actinomycetes</taxon>
        <taxon>Micromonosporales</taxon>
        <taxon>Micromonosporaceae</taxon>
        <taxon>Catellatospora</taxon>
    </lineage>
</organism>
<comment type="caution">
    <text evidence="2">The sequence shown here is derived from an EMBL/GenBank/DDBJ whole genome shotgun (WGS) entry which is preliminary data.</text>
</comment>
<evidence type="ECO:0000313" key="3">
    <source>
        <dbReference type="Proteomes" id="UP000601223"/>
    </source>
</evidence>
<feature type="region of interest" description="Disordered" evidence="1">
    <location>
        <begin position="15"/>
        <end position="64"/>
    </location>
</feature>
<accession>A0A8J3JSJ4</accession>
<protein>
    <submittedName>
        <fullName evidence="2">Uncharacterized protein</fullName>
    </submittedName>
</protein>
<evidence type="ECO:0000256" key="1">
    <source>
        <dbReference type="SAM" id="MobiDB-lite"/>
    </source>
</evidence>
<dbReference type="Proteomes" id="UP000601223">
    <property type="component" value="Unassembled WGS sequence"/>
</dbReference>
<proteinExistence type="predicted"/>
<reference evidence="2 3" key="1">
    <citation type="submission" date="2021-01" db="EMBL/GenBank/DDBJ databases">
        <title>Whole genome shotgun sequence of Catellatospora bangladeshensis NBRC 107357.</title>
        <authorList>
            <person name="Komaki H."/>
            <person name="Tamura T."/>
        </authorList>
    </citation>
    <scope>NUCLEOTIDE SEQUENCE [LARGE SCALE GENOMIC DNA]</scope>
    <source>
        <strain evidence="2 3">NBRC 107357</strain>
    </source>
</reference>
<sequence>MSVLKKRHVLCESEWEPAGGHDSSHRTLLAPGTGLIRSTTRRGGRAQPVYPGVHPPAAGADQLTEPITVLPDLVT</sequence>
<gene>
    <name evidence="2" type="ORF">Cba03nite_57090</name>
</gene>
<dbReference type="AlphaFoldDB" id="A0A8J3JSJ4"/>
<evidence type="ECO:0000313" key="2">
    <source>
        <dbReference type="EMBL" id="GIF84360.1"/>
    </source>
</evidence>
<name>A0A8J3JSJ4_9ACTN</name>
<dbReference type="EMBL" id="BONF01000037">
    <property type="protein sequence ID" value="GIF84360.1"/>
    <property type="molecule type" value="Genomic_DNA"/>
</dbReference>
<keyword evidence="3" id="KW-1185">Reference proteome</keyword>